<dbReference type="Gene3D" id="3.30.565.10">
    <property type="entry name" value="Histidine kinase-like ATPase, C-terminal domain"/>
    <property type="match status" value="1"/>
</dbReference>
<reference evidence="1 2" key="1">
    <citation type="submission" date="2024-10" db="EMBL/GenBank/DDBJ databases">
        <title>The Natural Products Discovery Center: Release of the First 8490 Sequenced Strains for Exploring Actinobacteria Biosynthetic Diversity.</title>
        <authorList>
            <person name="Kalkreuter E."/>
            <person name="Kautsar S.A."/>
            <person name="Yang D."/>
            <person name="Bader C.D."/>
            <person name="Teijaro C.N."/>
            <person name="Fluegel L."/>
            <person name="Davis C.M."/>
            <person name="Simpson J.R."/>
            <person name="Lauterbach L."/>
            <person name="Steele A.D."/>
            <person name="Gui C."/>
            <person name="Meng S."/>
            <person name="Li G."/>
            <person name="Viehrig K."/>
            <person name="Ye F."/>
            <person name="Su P."/>
            <person name="Kiefer A.F."/>
            <person name="Nichols A."/>
            <person name="Cepeda A.J."/>
            <person name="Yan W."/>
            <person name="Fan B."/>
            <person name="Jiang Y."/>
            <person name="Adhikari A."/>
            <person name="Zheng C.-J."/>
            <person name="Schuster L."/>
            <person name="Cowan T.M."/>
            <person name="Smanski M.J."/>
            <person name="Chevrette M.G."/>
            <person name="De Carvalho L.P.S."/>
            <person name="Shen B."/>
        </authorList>
    </citation>
    <scope>NUCLEOTIDE SEQUENCE [LARGE SCALE GENOMIC DNA]</scope>
    <source>
        <strain evidence="1 2">NPDC015755</strain>
    </source>
</reference>
<keyword evidence="2" id="KW-1185">Reference proteome</keyword>
<dbReference type="Proteomes" id="UP001603013">
    <property type="component" value="Unassembled WGS sequence"/>
</dbReference>
<protein>
    <recommendedName>
        <fullName evidence="3">Histidine kinase/HSP90-like ATPase domain-containing protein</fullName>
    </recommendedName>
</protein>
<gene>
    <name evidence="1" type="ORF">ACF05T_32135</name>
</gene>
<proteinExistence type="predicted"/>
<dbReference type="EMBL" id="JBIBSM010000024">
    <property type="protein sequence ID" value="MFF8280670.1"/>
    <property type="molecule type" value="Genomic_DNA"/>
</dbReference>
<dbReference type="InterPro" id="IPR036890">
    <property type="entry name" value="HATPase_C_sf"/>
</dbReference>
<dbReference type="RefSeq" id="WP_391937466.1">
    <property type="nucleotide sequence ID" value="NZ_JBIBSM010000024.1"/>
</dbReference>
<sequence>MDTMSVGVATDRPAGSVAVARDSARSFLEGLVPTLASEAADTVVLVVSELVTDALRHGGDTCTLTDGLGADDDLLCAFPPLHPTEIRIG</sequence>
<evidence type="ECO:0000313" key="1">
    <source>
        <dbReference type="EMBL" id="MFF8280670.1"/>
    </source>
</evidence>
<organism evidence="1 2">
    <name type="scientific">Streptomyces lateritius</name>
    <dbReference type="NCBI Taxonomy" id="67313"/>
    <lineage>
        <taxon>Bacteria</taxon>
        <taxon>Bacillati</taxon>
        <taxon>Actinomycetota</taxon>
        <taxon>Actinomycetes</taxon>
        <taxon>Kitasatosporales</taxon>
        <taxon>Streptomycetaceae</taxon>
        <taxon>Streptomyces</taxon>
    </lineage>
</organism>
<comment type="caution">
    <text evidence="1">The sequence shown here is derived from an EMBL/GenBank/DDBJ whole genome shotgun (WGS) entry which is preliminary data.</text>
</comment>
<name>A0ABW6YLA2_9ACTN</name>
<evidence type="ECO:0000313" key="2">
    <source>
        <dbReference type="Proteomes" id="UP001603013"/>
    </source>
</evidence>
<evidence type="ECO:0008006" key="3">
    <source>
        <dbReference type="Google" id="ProtNLM"/>
    </source>
</evidence>
<accession>A0ABW6YLA2</accession>